<dbReference type="InterPro" id="IPR050109">
    <property type="entry name" value="HTH-type_TetR-like_transc_reg"/>
</dbReference>
<dbReference type="Pfam" id="PF00440">
    <property type="entry name" value="TetR_N"/>
    <property type="match status" value="1"/>
</dbReference>
<evidence type="ECO:0000256" key="3">
    <source>
        <dbReference type="ARBA" id="ARBA00023163"/>
    </source>
</evidence>
<dbReference type="InterPro" id="IPR036271">
    <property type="entry name" value="Tet_transcr_reg_TetR-rel_C_sf"/>
</dbReference>
<keyword evidence="3" id="KW-0804">Transcription</keyword>
<protein>
    <submittedName>
        <fullName evidence="7">TetR family transcriptional regulator</fullName>
    </submittedName>
</protein>
<dbReference type="SUPFAM" id="SSF46689">
    <property type="entry name" value="Homeodomain-like"/>
    <property type="match status" value="1"/>
</dbReference>
<dbReference type="SUPFAM" id="SSF48498">
    <property type="entry name" value="Tetracyclin repressor-like, C-terminal domain"/>
    <property type="match status" value="1"/>
</dbReference>
<keyword evidence="8" id="KW-1185">Reference proteome</keyword>
<dbReference type="AlphaFoldDB" id="A0A0D7CSP9"/>
<dbReference type="RefSeq" id="WP_044362675.1">
    <property type="nucleotide sequence ID" value="NZ_JRKI01000003.1"/>
</dbReference>
<evidence type="ECO:0000256" key="2">
    <source>
        <dbReference type="ARBA" id="ARBA00023125"/>
    </source>
</evidence>
<keyword evidence="2 4" id="KW-0238">DNA-binding</keyword>
<accession>A0A0D7CSP9</accession>
<dbReference type="PROSITE" id="PS50977">
    <property type="entry name" value="HTH_TETR_2"/>
    <property type="match status" value="1"/>
</dbReference>
<dbReference type="PANTHER" id="PTHR30055:SF151">
    <property type="entry name" value="TRANSCRIPTIONAL REGULATORY PROTEIN"/>
    <property type="match status" value="1"/>
</dbReference>
<dbReference type="GO" id="GO:0003700">
    <property type="term" value="F:DNA-binding transcription factor activity"/>
    <property type="evidence" value="ECO:0007669"/>
    <property type="project" value="TreeGrafter"/>
</dbReference>
<feature type="domain" description="HTH tetR-type" evidence="6">
    <location>
        <begin position="35"/>
        <end position="95"/>
    </location>
</feature>
<dbReference type="PRINTS" id="PR00455">
    <property type="entry name" value="HTHTETR"/>
</dbReference>
<evidence type="ECO:0000256" key="5">
    <source>
        <dbReference type="SAM" id="MobiDB-lite"/>
    </source>
</evidence>
<organism evidence="7 8">
    <name type="scientific">Streptomyces natalensis ATCC 27448</name>
    <dbReference type="NCBI Taxonomy" id="1240678"/>
    <lineage>
        <taxon>Bacteria</taxon>
        <taxon>Bacillati</taxon>
        <taxon>Actinomycetota</taxon>
        <taxon>Actinomycetes</taxon>
        <taxon>Kitasatosporales</taxon>
        <taxon>Streptomycetaceae</taxon>
        <taxon>Streptomyces</taxon>
    </lineage>
</organism>
<reference evidence="7 8" key="1">
    <citation type="submission" date="2014-09" db="EMBL/GenBank/DDBJ databases">
        <title>Draft genome sequence of Streptomyces natalensis ATCC 27448, producer of the antifungal pimaricin.</title>
        <authorList>
            <person name="Mendes M.V."/>
            <person name="Beites T."/>
            <person name="Pires S."/>
            <person name="Santos C.L."/>
            <person name="Moradas-Ferreira P."/>
        </authorList>
    </citation>
    <scope>NUCLEOTIDE SEQUENCE [LARGE SCALE GENOMIC DNA]</scope>
    <source>
        <strain evidence="7 8">ATCC 27448</strain>
    </source>
</reference>
<feature type="DNA-binding region" description="H-T-H motif" evidence="4">
    <location>
        <begin position="58"/>
        <end position="77"/>
    </location>
</feature>
<sequence length="258" mass="28523">MAATDGRARKQPARANSVWLTERPPLTRKADQPAGLDLDKIVAATVRLLDAEGLAKFSMRRLAAELGVTAMSVYWYVDTKDDLLELAVDAVAGEIALPDESDAAADWRDQLRLLATGYRDMLLRHPWAARLLAEFINVGPRSVAFSNATMRVMRRTGLDADRTSGALASLFHFVYGFSTIRATHEDRCRAAGISLDEYFAQVMAAISGRPEFAETMELSSRADYVRQGRSAKKMLDEDFAFALELQFAGIEAMRGRGE</sequence>
<keyword evidence="1" id="KW-0805">Transcription regulation</keyword>
<dbReference type="Pfam" id="PF02909">
    <property type="entry name" value="TetR_C_1"/>
    <property type="match status" value="1"/>
</dbReference>
<feature type="region of interest" description="Disordered" evidence="5">
    <location>
        <begin position="1"/>
        <end position="24"/>
    </location>
</feature>
<evidence type="ECO:0000259" key="6">
    <source>
        <dbReference type="PROSITE" id="PS50977"/>
    </source>
</evidence>
<dbReference type="Gene3D" id="1.10.10.60">
    <property type="entry name" value="Homeodomain-like"/>
    <property type="match status" value="1"/>
</dbReference>
<name>A0A0D7CSP9_9ACTN</name>
<dbReference type="InterPro" id="IPR004111">
    <property type="entry name" value="Repressor_TetR_C"/>
</dbReference>
<comment type="caution">
    <text evidence="7">The sequence shown here is derived from an EMBL/GenBank/DDBJ whole genome shotgun (WGS) entry which is preliminary data.</text>
</comment>
<evidence type="ECO:0000313" key="7">
    <source>
        <dbReference type="EMBL" id="KIZ19269.1"/>
    </source>
</evidence>
<dbReference type="InterPro" id="IPR009057">
    <property type="entry name" value="Homeodomain-like_sf"/>
</dbReference>
<proteinExistence type="predicted"/>
<gene>
    <name evidence="7" type="ORF">SNA_01650</name>
</gene>
<dbReference type="GO" id="GO:0000976">
    <property type="term" value="F:transcription cis-regulatory region binding"/>
    <property type="evidence" value="ECO:0007669"/>
    <property type="project" value="TreeGrafter"/>
</dbReference>
<dbReference type="Gene3D" id="1.10.357.10">
    <property type="entry name" value="Tetracycline Repressor, domain 2"/>
    <property type="match status" value="1"/>
</dbReference>
<evidence type="ECO:0000256" key="1">
    <source>
        <dbReference type="ARBA" id="ARBA00023015"/>
    </source>
</evidence>
<evidence type="ECO:0000313" key="8">
    <source>
        <dbReference type="Proteomes" id="UP000032458"/>
    </source>
</evidence>
<evidence type="ECO:0000256" key="4">
    <source>
        <dbReference type="PROSITE-ProRule" id="PRU00335"/>
    </source>
</evidence>
<dbReference type="EMBL" id="JRKI01000003">
    <property type="protein sequence ID" value="KIZ19269.1"/>
    <property type="molecule type" value="Genomic_DNA"/>
</dbReference>
<dbReference type="PANTHER" id="PTHR30055">
    <property type="entry name" value="HTH-TYPE TRANSCRIPTIONAL REGULATOR RUTR"/>
    <property type="match status" value="1"/>
</dbReference>
<dbReference type="Proteomes" id="UP000032458">
    <property type="component" value="Unassembled WGS sequence"/>
</dbReference>
<dbReference type="GO" id="GO:0045892">
    <property type="term" value="P:negative regulation of DNA-templated transcription"/>
    <property type="evidence" value="ECO:0007669"/>
    <property type="project" value="InterPro"/>
</dbReference>
<dbReference type="PATRIC" id="fig|1240678.4.peg.354"/>
<dbReference type="InterPro" id="IPR001647">
    <property type="entry name" value="HTH_TetR"/>
</dbReference>